<dbReference type="AlphaFoldDB" id="A0AAD5PWC5"/>
<dbReference type="Proteomes" id="UP000820818">
    <property type="component" value="Linkage Group LG3"/>
</dbReference>
<keyword evidence="2" id="KW-1185">Reference proteome</keyword>
<comment type="caution">
    <text evidence="1">The sequence shown here is derived from an EMBL/GenBank/DDBJ whole genome shotgun (WGS) entry which is preliminary data.</text>
</comment>
<accession>A0AAD5PWC5</accession>
<organism evidence="1 2">
    <name type="scientific">Daphnia sinensis</name>
    <dbReference type="NCBI Taxonomy" id="1820382"/>
    <lineage>
        <taxon>Eukaryota</taxon>
        <taxon>Metazoa</taxon>
        <taxon>Ecdysozoa</taxon>
        <taxon>Arthropoda</taxon>
        <taxon>Crustacea</taxon>
        <taxon>Branchiopoda</taxon>
        <taxon>Diplostraca</taxon>
        <taxon>Cladocera</taxon>
        <taxon>Anomopoda</taxon>
        <taxon>Daphniidae</taxon>
        <taxon>Daphnia</taxon>
        <taxon>Daphnia similis group</taxon>
    </lineage>
</organism>
<gene>
    <name evidence="1" type="ORF">GHT06_013241</name>
</gene>
<evidence type="ECO:0000313" key="1">
    <source>
        <dbReference type="EMBL" id="KAI9562276.1"/>
    </source>
</evidence>
<protein>
    <submittedName>
        <fullName evidence="1">Uncharacterized protein</fullName>
    </submittedName>
</protein>
<proteinExistence type="predicted"/>
<dbReference type="EMBL" id="WJBH02000003">
    <property type="protein sequence ID" value="KAI9562276.1"/>
    <property type="molecule type" value="Genomic_DNA"/>
</dbReference>
<evidence type="ECO:0000313" key="2">
    <source>
        <dbReference type="Proteomes" id="UP000820818"/>
    </source>
</evidence>
<reference evidence="1 2" key="1">
    <citation type="submission" date="2022-05" db="EMBL/GenBank/DDBJ databases">
        <title>A multi-omics perspective on studying reproductive biology in Daphnia sinensis.</title>
        <authorList>
            <person name="Jia J."/>
        </authorList>
    </citation>
    <scope>NUCLEOTIDE SEQUENCE [LARGE SCALE GENOMIC DNA]</scope>
    <source>
        <strain evidence="1 2">WSL</strain>
    </source>
</reference>
<name>A0AAD5PWC5_9CRUS</name>
<sequence>MCRSDLWLYHIELKTNRTRGSSPAPKKKIGTSHSIKEKEQFYSLRRCVSLFTNKRDIRS</sequence>